<evidence type="ECO:0000259" key="9">
    <source>
        <dbReference type="Pfam" id="PF02784"/>
    </source>
</evidence>
<dbReference type="Pfam" id="PF02784">
    <property type="entry name" value="Orn_Arg_deC_N"/>
    <property type="match status" value="1"/>
</dbReference>
<sequence length="446" mass="47640">MTLRELIPSLRSSLPDKLAPIIWPRTTRRVGGDIQIGGVSLASIAGRFGTPAYVLDEVDLRERCQEYRRAFAGEEVAYAGKALLTRAVARMIGEEGLSLDVCSAGEMAVARAVGFPAARVILHGNAKTPADLAFARDYGVGRIVIDSLGEIARIAAEAPEPQRVLLRIVPGVDAHTHAALTTGTEHQKFGLSLATGDAAEAVRRVLGQKPLTLSGVHAHIGSQVSRFGAYEQEIRQLVAFLAGIHDEHRITVPELNIGGGHAVAYVDGDDSFALDDFATRIRAVLRFECQQNRLPVPRLTVEPGRAIVARAGVAIYHVVAVKRAASGRRMVAIDGGMSDNPRPALYGAHYSVVLLGRKADAAQEPMTVVGRHCEAGDILAENVPLPADVRPGDLVAVPAAGAYHFPLASNYNLVGRPPLIAVRGGDARVLIRRETINDLLVRDVGE</sequence>
<evidence type="ECO:0000256" key="5">
    <source>
        <dbReference type="ARBA" id="ARBA00023239"/>
    </source>
</evidence>
<feature type="binding site" evidence="6">
    <location>
        <position position="342"/>
    </location>
    <ligand>
        <name>substrate</name>
    </ligand>
</feature>
<reference evidence="10 11" key="1">
    <citation type="journal article" date="2019" name="Int. J. Syst. Evol. Microbiol.">
        <title>The Global Catalogue of Microorganisms (GCM) 10K type strain sequencing project: providing services to taxonomists for standard genome sequencing and annotation.</title>
        <authorList>
            <consortium name="The Broad Institute Genomics Platform"/>
            <consortium name="The Broad Institute Genome Sequencing Center for Infectious Disease"/>
            <person name="Wu L."/>
            <person name="Ma J."/>
        </authorList>
    </citation>
    <scope>NUCLEOTIDE SEQUENCE [LARGE SCALE GENOMIC DNA]</scope>
    <source>
        <strain evidence="10 11">JCM 14718</strain>
    </source>
</reference>
<dbReference type="EMBL" id="BAAANY010000030">
    <property type="protein sequence ID" value="GAA1704838.1"/>
    <property type="molecule type" value="Genomic_DNA"/>
</dbReference>
<evidence type="ECO:0000256" key="8">
    <source>
        <dbReference type="RuleBase" id="RU003738"/>
    </source>
</evidence>
<dbReference type="NCBIfam" id="TIGR01048">
    <property type="entry name" value="lysA"/>
    <property type="match status" value="1"/>
</dbReference>
<dbReference type="InterPro" id="IPR022653">
    <property type="entry name" value="De-COase2_pyr-phos_BS"/>
</dbReference>
<dbReference type="SUPFAM" id="SSF51419">
    <property type="entry name" value="PLP-binding barrel"/>
    <property type="match status" value="1"/>
</dbReference>
<feature type="binding site" evidence="6">
    <location>
        <position position="346"/>
    </location>
    <ligand>
        <name>substrate</name>
    </ligand>
</feature>
<dbReference type="EC" id="4.1.1.20" evidence="6 7"/>
<evidence type="ECO:0000256" key="1">
    <source>
        <dbReference type="ARBA" id="ARBA00001933"/>
    </source>
</evidence>
<dbReference type="InterPro" id="IPR002986">
    <property type="entry name" value="DAP_deCOOHase_LysA"/>
</dbReference>
<gene>
    <name evidence="10" type="primary">lysA_2</name>
    <name evidence="6" type="synonym">lysA</name>
    <name evidence="10" type="ORF">GCM10009765_62490</name>
</gene>
<comment type="cofactor">
    <cofactor evidence="1 6 8">
        <name>pyridoxal 5'-phosphate</name>
        <dbReference type="ChEBI" id="CHEBI:597326"/>
    </cofactor>
</comment>
<feature type="binding site" evidence="6">
    <location>
        <position position="403"/>
    </location>
    <ligand>
        <name>pyridoxal 5'-phosphate</name>
        <dbReference type="ChEBI" id="CHEBI:597326"/>
    </ligand>
</feature>
<keyword evidence="6" id="KW-0028">Amino-acid biosynthesis</keyword>
<evidence type="ECO:0000256" key="3">
    <source>
        <dbReference type="ARBA" id="ARBA00022898"/>
    </source>
</evidence>
<keyword evidence="2 6" id="KW-0210">Decarboxylase</keyword>
<comment type="pathway">
    <text evidence="6 8">Amino-acid biosynthesis; L-lysine biosynthesis via DAP pathway; L-lysine from DL-2,6-diaminopimelate: step 1/1.</text>
</comment>
<evidence type="ECO:0000313" key="11">
    <source>
        <dbReference type="Proteomes" id="UP001500618"/>
    </source>
</evidence>
<dbReference type="PANTHER" id="PTHR43727:SF2">
    <property type="entry name" value="GROUP IV DECARBOXYLASE"/>
    <property type="match status" value="1"/>
</dbReference>
<organism evidence="10 11">
    <name type="scientific">Fodinicola feengrottensis</name>
    <dbReference type="NCBI Taxonomy" id="435914"/>
    <lineage>
        <taxon>Bacteria</taxon>
        <taxon>Bacillati</taxon>
        <taxon>Actinomycetota</taxon>
        <taxon>Actinomycetes</taxon>
        <taxon>Mycobacteriales</taxon>
        <taxon>Fodinicola</taxon>
    </lineage>
</organism>
<dbReference type="Gene3D" id="3.20.20.10">
    <property type="entry name" value="Alanine racemase"/>
    <property type="match status" value="1"/>
</dbReference>
<dbReference type="InterPro" id="IPR009006">
    <property type="entry name" value="Ala_racemase/Decarboxylase_C"/>
</dbReference>
<comment type="catalytic activity">
    <reaction evidence="6 8">
        <text>meso-2,6-diaminopimelate + H(+) = L-lysine + CO2</text>
        <dbReference type="Rhea" id="RHEA:15101"/>
        <dbReference type="ChEBI" id="CHEBI:15378"/>
        <dbReference type="ChEBI" id="CHEBI:16526"/>
        <dbReference type="ChEBI" id="CHEBI:32551"/>
        <dbReference type="ChEBI" id="CHEBI:57791"/>
        <dbReference type="EC" id="4.1.1.20"/>
    </reaction>
</comment>
<feature type="binding site" evidence="6">
    <location>
        <position position="374"/>
    </location>
    <ligand>
        <name>substrate</name>
    </ligand>
</feature>
<feature type="binding site" evidence="6">
    <location>
        <position position="260"/>
    </location>
    <ligand>
        <name>pyridoxal 5'-phosphate</name>
        <dbReference type="ChEBI" id="CHEBI:597326"/>
    </ligand>
</feature>
<evidence type="ECO:0000313" key="10">
    <source>
        <dbReference type="EMBL" id="GAA1704838.1"/>
    </source>
</evidence>
<evidence type="ECO:0000256" key="4">
    <source>
        <dbReference type="ARBA" id="ARBA00023154"/>
    </source>
</evidence>
<dbReference type="Gene3D" id="2.40.37.10">
    <property type="entry name" value="Lyase, Ornithine Decarboxylase, Chain A, domain 1"/>
    <property type="match status" value="1"/>
</dbReference>
<evidence type="ECO:0000256" key="2">
    <source>
        <dbReference type="ARBA" id="ARBA00022793"/>
    </source>
</evidence>
<comment type="caution">
    <text evidence="10">The sequence shown here is derived from an EMBL/GenBank/DDBJ whole genome shotgun (WGS) entry which is preliminary data.</text>
</comment>
<dbReference type="CDD" id="cd06828">
    <property type="entry name" value="PLPDE_III_DapDC"/>
    <property type="match status" value="1"/>
</dbReference>
<dbReference type="HAMAP" id="MF_02120">
    <property type="entry name" value="LysA"/>
    <property type="match status" value="1"/>
</dbReference>
<feature type="domain" description="Orn/DAP/Arg decarboxylase 2 N-terminal" evidence="9">
    <location>
        <begin position="59"/>
        <end position="309"/>
    </location>
</feature>
<feature type="binding site" evidence="6">
    <location>
        <position position="305"/>
    </location>
    <ligand>
        <name>substrate</name>
    </ligand>
</feature>
<dbReference type="InterPro" id="IPR022644">
    <property type="entry name" value="De-COase2_N"/>
</dbReference>
<dbReference type="PROSITE" id="PS00878">
    <property type="entry name" value="ODR_DC_2_1"/>
    <property type="match status" value="1"/>
</dbReference>
<name>A0ABN2IGX8_9ACTN</name>
<dbReference type="Proteomes" id="UP001500618">
    <property type="component" value="Unassembled WGS sequence"/>
</dbReference>
<proteinExistence type="inferred from homology"/>
<keyword evidence="3 6" id="KW-0663">Pyridoxal phosphate</keyword>
<dbReference type="PANTHER" id="PTHR43727">
    <property type="entry name" value="DIAMINOPIMELATE DECARBOXYLASE"/>
    <property type="match status" value="1"/>
</dbReference>
<feature type="binding site" evidence="6">
    <location>
        <position position="403"/>
    </location>
    <ligand>
        <name>substrate</name>
    </ligand>
</feature>
<dbReference type="PRINTS" id="PR01181">
    <property type="entry name" value="DAPDCRBXLASE"/>
</dbReference>
<keyword evidence="11" id="KW-1185">Reference proteome</keyword>
<comment type="similarity">
    <text evidence="6">Belongs to the Orn/Lys/Arg decarboxylase class-II family. LysA subfamily.</text>
</comment>
<keyword evidence="4 6" id="KW-0457">Lysine biosynthesis</keyword>
<protein>
    <recommendedName>
        <fullName evidence="6 7">Diaminopimelate decarboxylase</fullName>
        <shortName evidence="6">DAP decarboxylase</shortName>
        <shortName evidence="6">DAPDC</shortName>
        <ecNumber evidence="6 7">4.1.1.20</ecNumber>
    </recommendedName>
</protein>
<evidence type="ECO:0000256" key="6">
    <source>
        <dbReference type="HAMAP-Rule" id="MF_02120"/>
    </source>
</evidence>
<comment type="subunit">
    <text evidence="6">Homodimer.</text>
</comment>
<accession>A0ABN2IGX8</accession>
<evidence type="ECO:0000256" key="7">
    <source>
        <dbReference type="NCBIfam" id="TIGR01048"/>
    </source>
</evidence>
<feature type="modified residue" description="N6-(pyridoxal phosphate)lysine" evidence="6">
    <location>
        <position position="81"/>
    </location>
</feature>
<comment type="function">
    <text evidence="6">Specifically catalyzes the decarboxylation of meso-diaminopimelate (meso-DAP) to L-lysine.</text>
</comment>
<dbReference type="SUPFAM" id="SSF50621">
    <property type="entry name" value="Alanine racemase C-terminal domain-like"/>
    <property type="match status" value="1"/>
</dbReference>
<dbReference type="PRINTS" id="PR01179">
    <property type="entry name" value="ODADCRBXLASE"/>
</dbReference>
<feature type="binding site" evidence="6">
    <location>
        <begin position="302"/>
        <end position="305"/>
    </location>
    <ligand>
        <name>pyridoxal 5'-phosphate</name>
        <dbReference type="ChEBI" id="CHEBI:597326"/>
    </ligand>
</feature>
<dbReference type="InterPro" id="IPR000183">
    <property type="entry name" value="Orn/DAP/Arg_de-COase"/>
</dbReference>
<dbReference type="InterPro" id="IPR029066">
    <property type="entry name" value="PLP-binding_barrel"/>
</dbReference>
<keyword evidence="5 6" id="KW-0456">Lyase</keyword>
<dbReference type="RefSeq" id="WP_344313848.1">
    <property type="nucleotide sequence ID" value="NZ_BAAANY010000030.1"/>
</dbReference>